<evidence type="ECO:0000313" key="2">
    <source>
        <dbReference type="Proteomes" id="UP000027920"/>
    </source>
</evidence>
<dbReference type="RefSeq" id="XP_013256837.1">
    <property type="nucleotide sequence ID" value="XM_013401383.1"/>
</dbReference>
<accession>A0A072P3H5</accession>
<comment type="caution">
    <text evidence="1">The sequence shown here is derived from an EMBL/GenBank/DDBJ whole genome shotgun (WGS) entry which is preliminary data.</text>
</comment>
<dbReference type="GO" id="GO:0000981">
    <property type="term" value="F:DNA-binding transcription factor activity, RNA polymerase II-specific"/>
    <property type="evidence" value="ECO:0007669"/>
    <property type="project" value="TreeGrafter"/>
</dbReference>
<dbReference type="PANTHER" id="PTHR47657:SF14">
    <property type="entry name" value="ZN(2)-C6 FUNGAL-TYPE DOMAIN-CONTAINING PROTEIN"/>
    <property type="match status" value="1"/>
</dbReference>
<dbReference type="InterPro" id="IPR052400">
    <property type="entry name" value="Zn2-C6_fungal_TF"/>
</dbReference>
<dbReference type="GeneID" id="25284322"/>
<dbReference type="Proteomes" id="UP000027920">
    <property type="component" value="Unassembled WGS sequence"/>
</dbReference>
<dbReference type="EMBL" id="AMGV01000010">
    <property type="protein sequence ID" value="KEF54247.1"/>
    <property type="molecule type" value="Genomic_DNA"/>
</dbReference>
<gene>
    <name evidence="1" type="ORF">A1O9_09413</name>
</gene>
<dbReference type="AlphaFoldDB" id="A0A072P3H5"/>
<evidence type="ECO:0000313" key="1">
    <source>
        <dbReference type="EMBL" id="KEF54247.1"/>
    </source>
</evidence>
<dbReference type="PANTHER" id="PTHR47657">
    <property type="entry name" value="STEROL REGULATORY ELEMENT-BINDING PROTEIN ECM22"/>
    <property type="match status" value="1"/>
</dbReference>
<protein>
    <recommendedName>
        <fullName evidence="3">Transcription factor domain-containing protein</fullName>
    </recommendedName>
</protein>
<evidence type="ECO:0008006" key="3">
    <source>
        <dbReference type="Google" id="ProtNLM"/>
    </source>
</evidence>
<keyword evidence="2" id="KW-1185">Reference proteome</keyword>
<dbReference type="HOGENOM" id="CLU_484873_0_0_1"/>
<reference evidence="1 2" key="1">
    <citation type="submission" date="2013-03" db="EMBL/GenBank/DDBJ databases">
        <title>The Genome Sequence of Exophiala aquamarina CBS 119918.</title>
        <authorList>
            <consortium name="The Broad Institute Genomics Platform"/>
            <person name="Cuomo C."/>
            <person name="de Hoog S."/>
            <person name="Gorbushina A."/>
            <person name="Walker B."/>
            <person name="Young S.K."/>
            <person name="Zeng Q."/>
            <person name="Gargeya S."/>
            <person name="Fitzgerald M."/>
            <person name="Haas B."/>
            <person name="Abouelleil A."/>
            <person name="Allen A.W."/>
            <person name="Alvarado L."/>
            <person name="Arachchi H.M."/>
            <person name="Berlin A.M."/>
            <person name="Chapman S.B."/>
            <person name="Gainer-Dewar J."/>
            <person name="Goldberg J."/>
            <person name="Griggs A."/>
            <person name="Gujja S."/>
            <person name="Hansen M."/>
            <person name="Howarth C."/>
            <person name="Imamovic A."/>
            <person name="Ireland A."/>
            <person name="Larimer J."/>
            <person name="McCowan C."/>
            <person name="Murphy C."/>
            <person name="Pearson M."/>
            <person name="Poon T.W."/>
            <person name="Priest M."/>
            <person name="Roberts A."/>
            <person name="Saif S."/>
            <person name="Shea T."/>
            <person name="Sisk P."/>
            <person name="Sykes S."/>
            <person name="Wortman J."/>
            <person name="Nusbaum C."/>
            <person name="Birren B."/>
        </authorList>
    </citation>
    <scope>NUCLEOTIDE SEQUENCE [LARGE SCALE GENOMIC DNA]</scope>
    <source>
        <strain evidence="1 2">CBS 119918</strain>
    </source>
</reference>
<name>A0A072P3H5_9EURO</name>
<organism evidence="1 2">
    <name type="scientific">Exophiala aquamarina CBS 119918</name>
    <dbReference type="NCBI Taxonomy" id="1182545"/>
    <lineage>
        <taxon>Eukaryota</taxon>
        <taxon>Fungi</taxon>
        <taxon>Dikarya</taxon>
        <taxon>Ascomycota</taxon>
        <taxon>Pezizomycotina</taxon>
        <taxon>Eurotiomycetes</taxon>
        <taxon>Chaetothyriomycetidae</taxon>
        <taxon>Chaetothyriales</taxon>
        <taxon>Herpotrichiellaceae</taxon>
        <taxon>Exophiala</taxon>
    </lineage>
</organism>
<sequence length="562" mass="63703">MLCRIPDNQNSFELGLVFFGSTVTDMLQTTGSLASLAFSRVSTWRALQGIGFGNWSKQPMDYQYTPCKLMTDPASPEGVQNPLMTLDQPKSAEIPEVAIVNDLYLLDHYLLYGGQDSALIPHLAYAMTSGIPNLAAYHRGLLSSLLALGAACHCVNLLTDSTPTSEVDIVQAVIDLMHTADRYHQEGLEALRHDIMDLNHKNPHIAHLEAIMLFPYPLAKRRIVRLLDRLSRRSCTLTAPMIPAEFSEDSPTNLEWMVFLRGITTLGQVSTRQRQGLADDTMNELYLIQNSTLDRALSAEVLRMVSLHTQRNVSAPPEFRPLIGTKHPLYPVVSATRVTAMQKLQTRIVVLQQHTRRLQQDLFPSFEATSRIFDYSASLIACTLASDMLRGITDTVFDENAAQYRSVELDEQELNTSWLKLFSDPPDFHPDWPMRRVIIFWANCVPKQYFDLLMSPIPRVDQVHTEPSQEKELILAIHLLAWDIYVHWLAFAILIEGECWYIGDLGTSDIRKTREMLNRYSYSWGSDVVGFCETEQDYWPTAMCSIAQQLQRYSSPSPKSQV</sequence>
<proteinExistence type="predicted"/>
<dbReference type="VEuPathDB" id="FungiDB:A1O9_09413"/>
<dbReference type="OrthoDB" id="5295362at2759"/>